<dbReference type="EMBL" id="CP031376">
    <property type="protein sequence ID" value="AXK51732.1"/>
    <property type="molecule type" value="Genomic_DNA"/>
</dbReference>
<dbReference type="PROSITE" id="PS51257">
    <property type="entry name" value="PROKAR_LIPOPROTEIN"/>
    <property type="match status" value="1"/>
</dbReference>
<evidence type="ECO:0000313" key="2">
    <source>
        <dbReference type="Proteomes" id="UP000254792"/>
    </source>
</evidence>
<dbReference type="OrthoDB" id="387107at2"/>
<organism evidence="1 2">
    <name type="scientific">Spiroplasma alleghenense</name>
    <dbReference type="NCBI Taxonomy" id="216931"/>
    <lineage>
        <taxon>Bacteria</taxon>
        <taxon>Bacillati</taxon>
        <taxon>Mycoplasmatota</taxon>
        <taxon>Mollicutes</taxon>
        <taxon>Entomoplasmatales</taxon>
        <taxon>Spiroplasmataceae</taxon>
        <taxon>Spiroplasma</taxon>
    </lineage>
</organism>
<name>A0A345Z553_9MOLU</name>
<proteinExistence type="predicted"/>
<reference evidence="1 2" key="1">
    <citation type="submission" date="2018-07" db="EMBL/GenBank/DDBJ databases">
        <title>Complete genome sequence of Spiroplasma alleghenense PLHS-1 (ATCC 51752).</title>
        <authorList>
            <person name="Chou L."/>
            <person name="Lee T.-Y."/>
            <person name="Tsai Y.-M."/>
            <person name="Kuo C.-H."/>
        </authorList>
    </citation>
    <scope>NUCLEOTIDE SEQUENCE [LARGE SCALE GENOMIC DNA]</scope>
    <source>
        <strain evidence="1 2">PLHS-1</strain>
    </source>
</reference>
<dbReference type="Proteomes" id="UP000254792">
    <property type="component" value="Chromosome"/>
</dbReference>
<protein>
    <recommendedName>
        <fullName evidence="3">Lipoprotein</fullName>
    </recommendedName>
</protein>
<dbReference type="AlphaFoldDB" id="A0A345Z553"/>
<gene>
    <name evidence="1" type="ORF">SALLE_v1c10620</name>
</gene>
<dbReference type="KEGG" id="salx:SALLE_v1c10620"/>
<sequence length="591" mass="67167">MKKLLSILGAATLVVSAPLSVISCKEKGGQLVNDFDYSRVMREFVDNVTSVFKGEISNKFNRYQFFNEEDLPSGLDNKTIIAHKDEFEKREGKVYDQVVNLISDLIPRDEIDKTIKSEILTNVNYNPVLLDKSTPLKDGIWIDEIDLNPQTVALTLSTKISSNIYLRGKNDEKILEPISTFVTINIFSEKEKEELAKKFDAEYTNLLNIKLANKIEIISNSGNLDKTAAGLSTNLELKKYLKDEIKKLQTSEIEIQDNNITLKAAKNGTIDAGTGMYKNMFDKYEGEPYQTFLKSVQGEEDAEKILLENITGNDAKWLEVKQFTHDENAQAVEDVEKGLPIAKGLNQYALIYKARTETIFERLVRISKSTFKIDAIKDTQTIAVFATELSGLKFRMYESDFAIAPKDIFVRQKITEDNTLDYFNKFMAAAWNFQKAFLGAAPDSDGDVIFNLQTPETWKKEDFLGKTFTSETFPYEELLKANPEATKADTGFNFSQEIGYNDGLVNEYKREKLVYVSKNADLFFYSNSSTGFIIWNSSVLITSLFPDVIGNGRQPNLQFHRYRKGNSSLRTDNAEETFETMKSAYKLNFLD</sequence>
<dbReference type="NCBIfam" id="NF038029">
    <property type="entry name" value="LP_plasma"/>
    <property type="match status" value="1"/>
</dbReference>
<dbReference type="RefSeq" id="WP_115558617.1">
    <property type="nucleotide sequence ID" value="NZ_CP031376.1"/>
</dbReference>
<dbReference type="InterPro" id="IPR054816">
    <property type="entry name" value="Lipoprotein_mollicutes-type_CS"/>
</dbReference>
<evidence type="ECO:0008006" key="3">
    <source>
        <dbReference type="Google" id="ProtNLM"/>
    </source>
</evidence>
<evidence type="ECO:0000313" key="1">
    <source>
        <dbReference type="EMBL" id="AXK51732.1"/>
    </source>
</evidence>
<accession>A0A345Z553</accession>
<keyword evidence="2" id="KW-1185">Reference proteome</keyword>